<dbReference type="OrthoDB" id="9768177at2"/>
<reference evidence="11 12" key="2">
    <citation type="journal article" date="2015" name="PLoS ONE">
        <title>Whole-Genome Optical Mapping and Finished Genome Sequence of Sphingobacterium deserti sp. nov., a New Species Isolated from the Western Desert of China.</title>
        <authorList>
            <person name="Teng C."/>
            <person name="Zhou Z."/>
            <person name="Molnar I."/>
            <person name="Li X."/>
            <person name="Tang R."/>
            <person name="Chen M."/>
            <person name="Wang L."/>
            <person name="Su S."/>
            <person name="Zhang W."/>
            <person name="Lin M."/>
        </authorList>
    </citation>
    <scope>NUCLEOTIDE SEQUENCE [LARGE SCALE GENOMIC DNA]</scope>
    <source>
        <strain evidence="12">ACCC05744</strain>
    </source>
</reference>
<comment type="subcellular location">
    <subcellularLocation>
        <location evidence="1 7">Cell outer membrane</location>
        <topology evidence="1 7">Multi-pass membrane protein</topology>
    </subcellularLocation>
</comment>
<dbReference type="InterPro" id="IPR036942">
    <property type="entry name" value="Beta-barrel_TonB_sf"/>
</dbReference>
<keyword evidence="2 7" id="KW-0813">Transport</keyword>
<name>A0A0B8T7H9_9SPHI</name>
<evidence type="ECO:0000259" key="10">
    <source>
        <dbReference type="Pfam" id="PF07715"/>
    </source>
</evidence>
<proteinExistence type="inferred from homology"/>
<dbReference type="InterPro" id="IPR023996">
    <property type="entry name" value="TonB-dep_OMP_SusC/RagA"/>
</dbReference>
<keyword evidence="5 7" id="KW-0472">Membrane</keyword>
<dbReference type="eggNOG" id="COG4771">
    <property type="taxonomic scope" value="Bacteria"/>
</dbReference>
<comment type="similarity">
    <text evidence="7">Belongs to the TonB-dependent receptor family.</text>
</comment>
<dbReference type="InterPro" id="IPR008969">
    <property type="entry name" value="CarboxyPept-like_regulatory"/>
</dbReference>
<dbReference type="EMBL" id="JJMU01000047">
    <property type="protein sequence ID" value="KGE13665.1"/>
    <property type="molecule type" value="Genomic_DNA"/>
</dbReference>
<dbReference type="PATRIC" id="fig|1229276.3.peg.2659"/>
<keyword evidence="6 7" id="KW-0998">Cell outer membrane</keyword>
<dbReference type="SUPFAM" id="SSF49464">
    <property type="entry name" value="Carboxypeptidase regulatory domain-like"/>
    <property type="match status" value="2"/>
</dbReference>
<evidence type="ECO:0000256" key="9">
    <source>
        <dbReference type="SAM" id="SignalP"/>
    </source>
</evidence>
<evidence type="ECO:0000256" key="2">
    <source>
        <dbReference type="ARBA" id="ARBA00022448"/>
    </source>
</evidence>
<dbReference type="Gene3D" id="2.170.130.10">
    <property type="entry name" value="TonB-dependent receptor, plug domain"/>
    <property type="match status" value="1"/>
</dbReference>
<sequence>MKHSIYAIPLLLFGPTPVFSSFSNPETTNVVQQKTSIPYTVSFNNNHAVRDYWSASPLSIDTLNAVKGSIKDEKGAPLQGVIVTVKGESVNAVSDGQGAFQLEAKPDATLMFNKTDFARHEEPINNRSEINVVLKVAPPDSVKADSTAVAAATVDSTRTDSTATKVTGIVPVQSDSTKTTAATAQTQTDSTSTPQNTQDLVQGTVRDANGPVVGATVSVKGLAVTAATDDQGKFSIAAGSSPALIFSAVGYKEHEELLNNRKAVDITMVQEATTIQSVEVVAVGYGTMERATLASSVSSIGSDQIENEVLPSISQAIQGKAGGVQVSQKSGSPGGGLSIRVRGTTSINASSDPLYVIDGIPVNSTTNFTGGSTFDFGGGTQGINVLSSLNPADVQSVEILKDAASSSIYGSRAANGVVLITTKKGDAGTSQFHFNMYEGFSEMPSERKYKMMNTAQYQDYMRDFYAIAQQETPRTTIPQQVLANPDLTTDWQDAIFRKAATRSYELAASGGSDKTQYYTSFGYMKQGGILHGSDFSRISGRINLNHQHSEKLNFSTAINITRAENDRVQEENSKEGATKNGIFAPPNIPVFDANGNYAYDQVSASRENPLAILELPVNNAQTWRILANVSAEYKIVPSLALKTNFGTDVSFIDETFFMPPNGLRSYVSQGGIGARRNTRDQLWINETTLTFDKTYGDHHINALGGFSVQESRLEFVHAQRNNFPSNDIEYISAGGVVTQANSFPEEWAIASGFARVNYDFQKKYIVTANLRTDGSSRFGRENRWATFPSVAAAWRVSEESFMKEVPAISNLKLRGSWGITGNQNIGNYASYSLYSSGNNYLGSPGFVPSVLGDINLKWETTRQTDIGIDLGLFNNRISILADYYHKRTSDLLIAVPILTSSGYANQFTNSGDIENKGFEFELTTQNFVGEFKWTTALNMTFNRNKVLSLPPGVPRMLGGVGELNIAQPGLPLGAFYGWKMLGVNPQTGLVEYAGADGQPTTPSRPDDRQIIGDPNPDFFGGITNTFQYKNFDLSIMGQFSYGNDLFNYNLATGLGGSNLSSNGLVDWVDRWRQPGDQTNVPRPTPGNFDNSAISDRFIQDGSFFRLRNITFGYSLPKDLTDKIKVSKLRAYVTVQNAYVFTKYNGYDPEVGSSHGGANTGLIYGYDYGSYPQPRIFTAGINLSF</sequence>
<feature type="region of interest" description="Disordered" evidence="8">
    <location>
        <begin position="176"/>
        <end position="197"/>
    </location>
</feature>
<dbReference type="Gene3D" id="2.60.40.1120">
    <property type="entry name" value="Carboxypeptidase-like, regulatory domain"/>
    <property type="match status" value="1"/>
</dbReference>
<organism evidence="11 12">
    <name type="scientific">Sphingobacterium deserti</name>
    <dbReference type="NCBI Taxonomy" id="1229276"/>
    <lineage>
        <taxon>Bacteria</taxon>
        <taxon>Pseudomonadati</taxon>
        <taxon>Bacteroidota</taxon>
        <taxon>Sphingobacteriia</taxon>
        <taxon>Sphingobacteriales</taxon>
        <taxon>Sphingobacteriaceae</taxon>
        <taxon>Sphingobacterium</taxon>
    </lineage>
</organism>
<dbReference type="GO" id="GO:0009279">
    <property type="term" value="C:cell outer membrane"/>
    <property type="evidence" value="ECO:0007669"/>
    <property type="project" value="UniProtKB-SubCell"/>
</dbReference>
<keyword evidence="9" id="KW-0732">Signal</keyword>
<gene>
    <name evidence="11" type="ORF">DI53_2586</name>
</gene>
<keyword evidence="4 7" id="KW-0812">Transmembrane</keyword>
<evidence type="ECO:0000256" key="5">
    <source>
        <dbReference type="ARBA" id="ARBA00023136"/>
    </source>
</evidence>
<dbReference type="STRING" id="1229276.DI53_2586"/>
<evidence type="ECO:0000256" key="1">
    <source>
        <dbReference type="ARBA" id="ARBA00004571"/>
    </source>
</evidence>
<dbReference type="Proteomes" id="UP000031802">
    <property type="component" value="Unassembled WGS sequence"/>
</dbReference>
<dbReference type="AlphaFoldDB" id="A0A0B8T7H9"/>
<reference evidence="12" key="1">
    <citation type="submission" date="2014-04" db="EMBL/GenBank/DDBJ databases">
        <title>Whole-Genome optical mapping and complete genome sequence of Sphingobacterium deserti sp. nov., a new spaces isolated from desert in the west of China.</title>
        <authorList>
            <person name="Teng C."/>
            <person name="Zhou Z."/>
            <person name="Li X."/>
            <person name="Chen M."/>
            <person name="Lin M."/>
            <person name="Wang L."/>
            <person name="Su S."/>
            <person name="Zhang C."/>
            <person name="Zhang W."/>
        </authorList>
    </citation>
    <scope>NUCLEOTIDE SEQUENCE [LARGE SCALE GENOMIC DNA]</scope>
    <source>
        <strain evidence="12">ACCC05744</strain>
    </source>
</reference>
<evidence type="ECO:0000256" key="3">
    <source>
        <dbReference type="ARBA" id="ARBA00022452"/>
    </source>
</evidence>
<keyword evidence="12" id="KW-1185">Reference proteome</keyword>
<dbReference type="Pfam" id="PF07715">
    <property type="entry name" value="Plug"/>
    <property type="match status" value="1"/>
</dbReference>
<dbReference type="SUPFAM" id="SSF56935">
    <property type="entry name" value="Porins"/>
    <property type="match status" value="1"/>
</dbReference>
<comment type="caution">
    <text evidence="11">The sequence shown here is derived from an EMBL/GenBank/DDBJ whole genome shotgun (WGS) entry which is preliminary data.</text>
</comment>
<feature type="domain" description="TonB-dependent receptor plug" evidence="10">
    <location>
        <begin position="292"/>
        <end position="417"/>
    </location>
</feature>
<evidence type="ECO:0000313" key="12">
    <source>
        <dbReference type="Proteomes" id="UP000031802"/>
    </source>
</evidence>
<feature type="signal peptide" evidence="9">
    <location>
        <begin position="1"/>
        <end position="20"/>
    </location>
</feature>
<keyword evidence="11" id="KW-0675">Receptor</keyword>
<evidence type="ECO:0000256" key="4">
    <source>
        <dbReference type="ARBA" id="ARBA00022692"/>
    </source>
</evidence>
<dbReference type="RefSeq" id="WP_081939449.1">
    <property type="nucleotide sequence ID" value="NZ_JJMU01000047.1"/>
</dbReference>
<dbReference type="Gene3D" id="2.40.170.20">
    <property type="entry name" value="TonB-dependent receptor, beta-barrel domain"/>
    <property type="match status" value="1"/>
</dbReference>
<protein>
    <submittedName>
        <fullName evidence="11">TonB-dependent receptor</fullName>
    </submittedName>
</protein>
<feature type="chain" id="PRO_5002124563" evidence="9">
    <location>
        <begin position="21"/>
        <end position="1184"/>
    </location>
</feature>
<accession>A0A0B8T7H9</accession>
<keyword evidence="3 7" id="KW-1134">Transmembrane beta strand</keyword>
<dbReference type="PROSITE" id="PS52016">
    <property type="entry name" value="TONB_DEPENDENT_REC_3"/>
    <property type="match status" value="1"/>
</dbReference>
<dbReference type="NCBIfam" id="TIGR04056">
    <property type="entry name" value="OMP_RagA_SusC"/>
    <property type="match status" value="1"/>
</dbReference>
<dbReference type="InterPro" id="IPR023997">
    <property type="entry name" value="TonB-dep_OMP_SusC/RagA_CS"/>
</dbReference>
<evidence type="ECO:0000256" key="7">
    <source>
        <dbReference type="PROSITE-ProRule" id="PRU01360"/>
    </source>
</evidence>
<dbReference type="InterPro" id="IPR037066">
    <property type="entry name" value="Plug_dom_sf"/>
</dbReference>
<evidence type="ECO:0000256" key="8">
    <source>
        <dbReference type="SAM" id="MobiDB-lite"/>
    </source>
</evidence>
<dbReference type="NCBIfam" id="TIGR04057">
    <property type="entry name" value="SusC_RagA_signa"/>
    <property type="match status" value="1"/>
</dbReference>
<dbReference type="InterPro" id="IPR039426">
    <property type="entry name" value="TonB-dep_rcpt-like"/>
</dbReference>
<dbReference type="Pfam" id="PF13715">
    <property type="entry name" value="CarbopepD_reg_2"/>
    <property type="match status" value="1"/>
</dbReference>
<evidence type="ECO:0000313" key="11">
    <source>
        <dbReference type="EMBL" id="KGE13665.1"/>
    </source>
</evidence>
<evidence type="ECO:0000256" key="6">
    <source>
        <dbReference type="ARBA" id="ARBA00023237"/>
    </source>
</evidence>
<dbReference type="InterPro" id="IPR012910">
    <property type="entry name" value="Plug_dom"/>
</dbReference>